<accession>A0A8H9M038</accession>
<reference evidence="2" key="2">
    <citation type="submission" date="2020-09" db="EMBL/GenBank/DDBJ databases">
        <authorList>
            <person name="Sun Q."/>
            <person name="Kim S."/>
        </authorList>
    </citation>
    <scope>NUCLEOTIDE SEQUENCE</scope>
    <source>
        <strain evidence="2">KCTC 32337</strain>
    </source>
</reference>
<evidence type="ECO:0000256" key="1">
    <source>
        <dbReference type="SAM" id="SignalP"/>
    </source>
</evidence>
<dbReference type="AlphaFoldDB" id="A0A8H9M038"/>
<reference evidence="2" key="1">
    <citation type="journal article" date="2014" name="Int. J. Syst. Evol. Microbiol.">
        <title>Complete genome sequence of Corynebacterium casei LMG S-19264T (=DSM 44701T), isolated from a smear-ripened cheese.</title>
        <authorList>
            <consortium name="US DOE Joint Genome Institute (JGI-PGF)"/>
            <person name="Walter F."/>
            <person name="Albersmeier A."/>
            <person name="Kalinowski J."/>
            <person name="Ruckert C."/>
        </authorList>
    </citation>
    <scope>NUCLEOTIDE SEQUENCE</scope>
    <source>
        <strain evidence="2">KCTC 32337</strain>
    </source>
</reference>
<comment type="caution">
    <text evidence="2">The sequence shown here is derived from an EMBL/GenBank/DDBJ whole genome shotgun (WGS) entry which is preliminary data.</text>
</comment>
<gene>
    <name evidence="2" type="ORF">GCM10011274_20280</name>
</gene>
<protein>
    <recommendedName>
        <fullName evidence="4">DUF1439 domain-containing protein</fullName>
    </recommendedName>
</protein>
<organism evidence="2 3">
    <name type="scientific">Paraglaciecola chathamensis</name>
    <dbReference type="NCBI Taxonomy" id="368405"/>
    <lineage>
        <taxon>Bacteria</taxon>
        <taxon>Pseudomonadati</taxon>
        <taxon>Pseudomonadota</taxon>
        <taxon>Gammaproteobacteria</taxon>
        <taxon>Alteromonadales</taxon>
        <taxon>Alteromonadaceae</taxon>
        <taxon>Paraglaciecola</taxon>
    </lineage>
</organism>
<name>A0A8H9M038_9ALTE</name>
<feature type="signal peptide" evidence="1">
    <location>
        <begin position="1"/>
        <end position="28"/>
    </location>
</feature>
<evidence type="ECO:0000313" key="3">
    <source>
        <dbReference type="Proteomes" id="UP000622604"/>
    </source>
</evidence>
<sequence length="183" mass="20602">MEVVVGIVMRNTFTSLAILVSLSCTAFAVEQQNKHRVSVRQISHQLNQQFPFTLDFNGIKAAFEDPKLVLDVLEQNIEIEVSMFAQSQGAWVKIPCKLTGHLTFDPVDKHLILDNLLFDNSKETDDNQSVFAESAQLITFIQQTIVNHLPDLTLVDFNLLNTPLTPDATKGLLIQSRHVQLIF</sequence>
<dbReference type="EMBL" id="BMZC01000005">
    <property type="protein sequence ID" value="GGZ62262.1"/>
    <property type="molecule type" value="Genomic_DNA"/>
</dbReference>
<feature type="chain" id="PRO_5034551877" description="DUF1439 domain-containing protein" evidence="1">
    <location>
        <begin position="29"/>
        <end position="183"/>
    </location>
</feature>
<dbReference type="Proteomes" id="UP000622604">
    <property type="component" value="Unassembled WGS sequence"/>
</dbReference>
<evidence type="ECO:0008006" key="4">
    <source>
        <dbReference type="Google" id="ProtNLM"/>
    </source>
</evidence>
<keyword evidence="1" id="KW-0732">Signal</keyword>
<evidence type="ECO:0000313" key="2">
    <source>
        <dbReference type="EMBL" id="GGZ62262.1"/>
    </source>
</evidence>
<proteinExistence type="predicted"/>